<evidence type="ECO:0000256" key="1">
    <source>
        <dbReference type="SAM" id="MobiDB-lite"/>
    </source>
</evidence>
<protein>
    <submittedName>
        <fullName evidence="2">Uncharacterized protein</fullName>
    </submittedName>
</protein>
<dbReference type="EMBL" id="GEDC01019460">
    <property type="protein sequence ID" value="JAS17838.1"/>
    <property type="molecule type" value="Transcribed_RNA"/>
</dbReference>
<accession>A0A1B6CWN6</accession>
<feature type="non-terminal residue" evidence="2">
    <location>
        <position position="128"/>
    </location>
</feature>
<evidence type="ECO:0000313" key="2">
    <source>
        <dbReference type="EMBL" id="JAS17838.1"/>
    </source>
</evidence>
<feature type="region of interest" description="Disordered" evidence="1">
    <location>
        <begin position="104"/>
        <end position="128"/>
    </location>
</feature>
<reference evidence="2" key="1">
    <citation type="submission" date="2015-12" db="EMBL/GenBank/DDBJ databases">
        <title>De novo transcriptome assembly of four potential Pierce s Disease insect vectors from Arizona vineyards.</title>
        <authorList>
            <person name="Tassone E.E."/>
        </authorList>
    </citation>
    <scope>NUCLEOTIDE SEQUENCE</scope>
</reference>
<dbReference type="AlphaFoldDB" id="A0A1B6CWN6"/>
<proteinExistence type="predicted"/>
<organism evidence="2">
    <name type="scientific">Clastoptera arizonana</name>
    <name type="common">Arizona spittle bug</name>
    <dbReference type="NCBI Taxonomy" id="38151"/>
    <lineage>
        <taxon>Eukaryota</taxon>
        <taxon>Metazoa</taxon>
        <taxon>Ecdysozoa</taxon>
        <taxon>Arthropoda</taxon>
        <taxon>Hexapoda</taxon>
        <taxon>Insecta</taxon>
        <taxon>Pterygota</taxon>
        <taxon>Neoptera</taxon>
        <taxon>Paraneoptera</taxon>
        <taxon>Hemiptera</taxon>
        <taxon>Auchenorrhyncha</taxon>
        <taxon>Cercopoidea</taxon>
        <taxon>Clastopteridae</taxon>
        <taxon>Clastoptera</taxon>
    </lineage>
</organism>
<gene>
    <name evidence="2" type="ORF">g.417</name>
</gene>
<sequence>MNRRLLRITSWNVRFPKQKIARKKKVQPVNQLSQVLKEMLRRPCHSDSHNVPSFVNFTAKHGPKRKKVVSDFFRSLKEIKNPSHNSLQFALGIMHNSSPIANILNNTSGETPQDTENLNQNIESGTSN</sequence>
<name>A0A1B6CWN6_9HEMI</name>